<comment type="caution">
    <text evidence="1">The sequence shown here is derived from an EMBL/GenBank/DDBJ whole genome shotgun (WGS) entry which is preliminary data.</text>
</comment>
<sequence>MKAEQDNSKDGTVRRITLRLNQEQCDIIDEISKDEGFEHDTKAVLYALYLYKYGKKLPDALLNQSQKINDLATGLDGVKQTIQRKILGDNDNHLLNIDNSEKLDKILALLEGKSLGDK</sequence>
<dbReference type="RefSeq" id="WP_080323395.1">
    <property type="nucleotide sequence ID" value="NZ_JAIMHC010000001.1"/>
</dbReference>
<protein>
    <submittedName>
        <fullName evidence="1">Uncharacterized protein</fullName>
    </submittedName>
</protein>
<evidence type="ECO:0000313" key="1">
    <source>
        <dbReference type="EMBL" id="MCW3712133.1"/>
    </source>
</evidence>
<reference evidence="1 2" key="2">
    <citation type="journal article" date="2017" name="Front. Microbiol.">
        <title>Genomics Reveals a Unique Clone of Burkholderia cenocepacia Harboring an Actively Excising Novel Genomic Island.</title>
        <authorList>
            <person name="Patil P.P."/>
            <person name="Mali S."/>
            <person name="Midha S."/>
            <person name="Gautam V."/>
            <person name="Dash L."/>
            <person name="Kumar S."/>
            <person name="Shastri J."/>
            <person name="Singhal L."/>
            <person name="Patil P.B."/>
        </authorList>
    </citation>
    <scope>NUCLEOTIDE SEQUENCE [LARGE SCALE GENOMIC DNA]</scope>
    <source>
        <strain evidence="1 2">BC-19</strain>
    </source>
</reference>
<organism evidence="1 2">
    <name type="scientific">Burkholderia cenocepacia</name>
    <dbReference type="NCBI Taxonomy" id="95486"/>
    <lineage>
        <taxon>Bacteria</taxon>
        <taxon>Pseudomonadati</taxon>
        <taxon>Pseudomonadota</taxon>
        <taxon>Betaproteobacteria</taxon>
        <taxon>Burkholderiales</taxon>
        <taxon>Burkholderiaceae</taxon>
        <taxon>Burkholderia</taxon>
        <taxon>Burkholderia cepacia complex</taxon>
    </lineage>
</organism>
<dbReference type="Proteomes" id="UP000191686">
    <property type="component" value="Unassembled WGS sequence"/>
</dbReference>
<dbReference type="AlphaFoldDB" id="A0ABD4UCQ9"/>
<name>A0ABD4UCQ9_9BURK</name>
<reference evidence="1 2" key="1">
    <citation type="journal article" date="2017" name="Front. Microbiol.">
        <title>Genomics reveals a unique clone of Burkholderia cenocepacia harbouring an actively excising novel genomic island.</title>
        <authorList>
            <person name="Patil P."/>
            <person name="Mali S."/>
            <person name="Midha S."/>
            <person name="Gautam V."/>
            <person name="Dash L."/>
            <person name="Kumar S."/>
            <person name="Shastri J."/>
            <person name="Singhal L."/>
            <person name="Patil P.B."/>
        </authorList>
    </citation>
    <scope>NUCLEOTIDE SEQUENCE [LARGE SCALE GENOMIC DNA]</scope>
    <source>
        <strain evidence="1 2">BC-19</strain>
    </source>
</reference>
<accession>A0ABD4UCQ9</accession>
<gene>
    <name evidence="1" type="ORF">UE95_012625</name>
</gene>
<evidence type="ECO:0000313" key="2">
    <source>
        <dbReference type="Proteomes" id="UP000191686"/>
    </source>
</evidence>
<proteinExistence type="predicted"/>
<dbReference type="EMBL" id="JYMX02000008">
    <property type="protein sequence ID" value="MCW3712133.1"/>
    <property type="molecule type" value="Genomic_DNA"/>
</dbReference>